<dbReference type="PANTHER" id="PTHR35102">
    <property type="entry name" value="E3 UBIQUITIN-PROTEIN LIGASE"/>
    <property type="match status" value="1"/>
</dbReference>
<feature type="transmembrane region" description="Helical" evidence="1">
    <location>
        <begin position="38"/>
        <end position="64"/>
    </location>
</feature>
<comment type="caution">
    <text evidence="2">The sequence shown here is derived from an EMBL/GenBank/DDBJ whole genome shotgun (WGS) entry which is preliminary data.</text>
</comment>
<evidence type="ECO:0000313" key="3">
    <source>
        <dbReference type="Proteomes" id="UP000245207"/>
    </source>
</evidence>
<accession>A0A2U1KC28</accession>
<proteinExistence type="predicted"/>
<dbReference type="EMBL" id="PKPP01023423">
    <property type="protein sequence ID" value="PWA34203.1"/>
    <property type="molecule type" value="Genomic_DNA"/>
</dbReference>
<name>A0A2U1KC28_ARTAN</name>
<dbReference type="PANTHER" id="PTHR35102:SF1">
    <property type="entry name" value="E3 UBIQUITIN-PROTEIN LIGASE"/>
    <property type="match status" value="1"/>
</dbReference>
<evidence type="ECO:0000256" key="1">
    <source>
        <dbReference type="SAM" id="Phobius"/>
    </source>
</evidence>
<dbReference type="AlphaFoldDB" id="A0A2U1KC28"/>
<organism evidence="2 3">
    <name type="scientific">Artemisia annua</name>
    <name type="common">Sweet wormwood</name>
    <dbReference type="NCBI Taxonomy" id="35608"/>
    <lineage>
        <taxon>Eukaryota</taxon>
        <taxon>Viridiplantae</taxon>
        <taxon>Streptophyta</taxon>
        <taxon>Embryophyta</taxon>
        <taxon>Tracheophyta</taxon>
        <taxon>Spermatophyta</taxon>
        <taxon>Magnoliopsida</taxon>
        <taxon>eudicotyledons</taxon>
        <taxon>Gunneridae</taxon>
        <taxon>Pentapetalae</taxon>
        <taxon>asterids</taxon>
        <taxon>campanulids</taxon>
        <taxon>Asterales</taxon>
        <taxon>Asteraceae</taxon>
        <taxon>Asteroideae</taxon>
        <taxon>Anthemideae</taxon>
        <taxon>Artemisiinae</taxon>
        <taxon>Artemisia</taxon>
    </lineage>
</organism>
<keyword evidence="1" id="KW-1133">Transmembrane helix</keyword>
<dbReference type="OrthoDB" id="1727792at2759"/>
<keyword evidence="1" id="KW-0472">Membrane</keyword>
<keyword evidence="1" id="KW-0812">Transmembrane</keyword>
<dbReference type="STRING" id="35608.A0A2U1KC28"/>
<sequence>MGDLMRRTGIQGIGTWIHKKIVDPFVDILTRGAEPKQLAFSAALGLTLGMFPIVGSDASALFVMNVE</sequence>
<reference evidence="2 3" key="1">
    <citation type="journal article" date="2018" name="Mol. Plant">
        <title>The genome of Artemisia annua provides insight into the evolution of Asteraceae family and artemisinin biosynthesis.</title>
        <authorList>
            <person name="Shen Q."/>
            <person name="Zhang L."/>
            <person name="Liao Z."/>
            <person name="Wang S."/>
            <person name="Yan T."/>
            <person name="Shi P."/>
            <person name="Liu M."/>
            <person name="Fu X."/>
            <person name="Pan Q."/>
            <person name="Wang Y."/>
            <person name="Lv Z."/>
            <person name="Lu X."/>
            <person name="Zhang F."/>
            <person name="Jiang W."/>
            <person name="Ma Y."/>
            <person name="Chen M."/>
            <person name="Hao X."/>
            <person name="Li L."/>
            <person name="Tang Y."/>
            <person name="Lv G."/>
            <person name="Zhou Y."/>
            <person name="Sun X."/>
            <person name="Brodelius P.E."/>
            <person name="Rose J.K.C."/>
            <person name="Tang K."/>
        </authorList>
    </citation>
    <scope>NUCLEOTIDE SEQUENCE [LARGE SCALE GENOMIC DNA]</scope>
    <source>
        <strain evidence="3">cv. Huhao1</strain>
        <tissue evidence="2">Leaf</tissue>
    </source>
</reference>
<keyword evidence="3" id="KW-1185">Reference proteome</keyword>
<dbReference type="Proteomes" id="UP000245207">
    <property type="component" value="Unassembled WGS sequence"/>
</dbReference>
<gene>
    <name evidence="2" type="ORF">CTI12_AA621410</name>
</gene>
<protein>
    <submittedName>
        <fullName evidence="2">Uncharacterized protein</fullName>
    </submittedName>
</protein>
<evidence type="ECO:0000313" key="2">
    <source>
        <dbReference type="EMBL" id="PWA34203.1"/>
    </source>
</evidence>